<dbReference type="STRING" id="861299.J421_3982"/>
<dbReference type="eggNOG" id="ENOG5032JGY">
    <property type="taxonomic scope" value="Bacteria"/>
</dbReference>
<accession>W0RK92</accession>
<dbReference type="Proteomes" id="UP000019151">
    <property type="component" value="Chromosome"/>
</dbReference>
<dbReference type="HOGENOM" id="CLU_758113_0_0_0"/>
<evidence type="ECO:0000313" key="2">
    <source>
        <dbReference type="Proteomes" id="UP000019151"/>
    </source>
</evidence>
<reference evidence="1 2" key="1">
    <citation type="journal article" date="2014" name="Genome Announc.">
        <title>Genome Sequence and Methylome of Soil Bacterium Gemmatirosa kalamazoonensis KBS708T, a Member of the Rarely Cultivated Gemmatimonadetes Phylum.</title>
        <authorList>
            <person name="Debruyn J.M."/>
            <person name="Radosevich M."/>
            <person name="Wommack K.E."/>
            <person name="Polson S.W."/>
            <person name="Hauser L.J."/>
            <person name="Fawaz M.N."/>
            <person name="Korlach J."/>
            <person name="Tsai Y.C."/>
        </authorList>
    </citation>
    <scope>NUCLEOTIDE SEQUENCE [LARGE SCALE GENOMIC DNA]</scope>
    <source>
        <strain evidence="1 2">KBS708</strain>
    </source>
</reference>
<dbReference type="RefSeq" id="WP_025412966.1">
    <property type="nucleotide sequence ID" value="NZ_CP007128.1"/>
</dbReference>
<dbReference type="InParanoid" id="W0RK92"/>
<organism evidence="1 2">
    <name type="scientific">Gemmatirosa kalamazoonensis</name>
    <dbReference type="NCBI Taxonomy" id="861299"/>
    <lineage>
        <taxon>Bacteria</taxon>
        <taxon>Pseudomonadati</taxon>
        <taxon>Gemmatimonadota</taxon>
        <taxon>Gemmatimonadia</taxon>
        <taxon>Gemmatimonadales</taxon>
        <taxon>Gemmatimonadaceae</taxon>
        <taxon>Gemmatirosa</taxon>
    </lineage>
</organism>
<gene>
    <name evidence="1" type="ORF">J421_3982</name>
</gene>
<dbReference type="KEGG" id="gba:J421_3982"/>
<sequence>MRSRRGAALAVVLVALVVVAALGAGAALAARESNRSASDDLARVRAESRAWGSLEHAVREWDRRRSVLAVGAVDSGVGAADPRDVVRVVRLDRTRFLVEASARERSAAPGAAGQAERTASSFVRLAPPTVAALAAITSGGTLSVLDHAAVDGRDVPPPGWTDCATPTSDTAAVATAAAGAVRPAPQSTIGGALKQHSAAADTASYAAFGADDWATLAVRADVVVASGPSVPTPRASASTCVLDVDAWSEPMRGGGAVGACTTTFPIVVAPNGLALDGGRGQGMLLVNGDLVLNGSVTYAGVIVVRGALRADVGALRLHGALLVQGGGALGAGSLVQFSRCAIERAMDGIARASAARRHSWAEVTR</sequence>
<evidence type="ECO:0000313" key="1">
    <source>
        <dbReference type="EMBL" id="AHG91519.1"/>
    </source>
</evidence>
<protein>
    <submittedName>
        <fullName evidence="1">Uncharacterized protein</fullName>
    </submittedName>
</protein>
<dbReference type="EMBL" id="CP007128">
    <property type="protein sequence ID" value="AHG91519.1"/>
    <property type="molecule type" value="Genomic_DNA"/>
</dbReference>
<dbReference type="AlphaFoldDB" id="W0RK92"/>
<proteinExistence type="predicted"/>
<name>W0RK92_9BACT</name>
<keyword evidence="2" id="KW-1185">Reference proteome</keyword>